<accession>A0A9P0BCE7</accession>
<sequence length="885" mass="99675">MSDNKRIALTTFEPEKVSDKQCKKPVKTIRVSVILPESNEDNCPEYNFKDELAAVKKRSKLKDVKKDSNNVENGLDPFGEDDDDDVRRIARQMEEKYGTAVGGACGTANKKKRKGRKDDYADIGMGYDESDSFIDNTDGYDEIIPQNVTTLHGGFYINCGALEFKTDDEATSEISSDSSESDNEETVTENNQSTNRKRILDTTEDEDSDKDEEGQSKKKQKLSPKNTMQQAIKKKLFSQNKIQIKKRRPIDPLKKTVKELLREKRVDLNMSIPTELVVQGQQVVSEGSEKESHKENKKPMSISSVADAIESVVKATLPLDNNGNNKNLEISSSLSKPDVSLSYDSESSHDSKVEKVEVVKLPENLPADILETINSIKQAACEHKDGKVKFFNEENNKKLLTLERKCRCLGRNSKTKVYEHLSAFVRCKKETLTKRAKHLVFEDDQQKLKKMIVKLKAGINEIMPTLLANHEKESQKILQKKFSQESVNNEESKSLRMPHRKFQWNEDLRKLAKDIIATKKRCFLLEGKQKESIDELILGYLKSDIQTIWPDGWMSVAALRKACNLDIPSKNGTNNPPIHKKPTDSKTNSLSSDLKHSQKNSSLTLSTNLNLQIIPVVANVTKNTSSKSESVSTGDLTVSKISNNSTKACQKLPEKSLIITPSFNNEEEHKFFDFSKTIKLPEASIQQVDSSVIKTSVPREDKQEEHKEVKAVTIEPKHCQVIDLTEAVVKKKIKPQELYSKPPPYSKPIDYQTPMDFSKDSMKLSNKHSELSITPNFQSTPLEKTVDLINDGGDDIQKVMENLKALQQLSSPSKNAESSLSSPVSVIAYNKSFSAKTSPSSNNRTETKHGEFPTGFQDEFQKQFMNSLTHMSTPTTSKNNYNRCS</sequence>
<evidence type="ECO:0000259" key="3">
    <source>
        <dbReference type="Pfam" id="PF08729"/>
    </source>
</evidence>
<feature type="compositionally biased region" description="Basic and acidic residues" evidence="2">
    <location>
        <begin position="287"/>
        <end position="298"/>
    </location>
</feature>
<proteinExistence type="predicted"/>
<feature type="region of interest" description="Disordered" evidence="2">
    <location>
        <begin position="168"/>
        <end position="229"/>
    </location>
</feature>
<dbReference type="GO" id="GO:0005634">
    <property type="term" value="C:nucleus"/>
    <property type="evidence" value="ECO:0007669"/>
    <property type="project" value="TreeGrafter"/>
</dbReference>
<name>A0A9P0BCE7_BRAAE</name>
<evidence type="ECO:0000256" key="2">
    <source>
        <dbReference type="SAM" id="MobiDB-lite"/>
    </source>
</evidence>
<feature type="region of interest" description="Disordered" evidence="2">
    <location>
        <begin position="283"/>
        <end position="303"/>
    </location>
</feature>
<feature type="region of interest" description="Disordered" evidence="2">
    <location>
        <begin position="101"/>
        <end position="123"/>
    </location>
</feature>
<keyword evidence="6" id="KW-1185">Reference proteome</keyword>
<evidence type="ECO:0008006" key="7">
    <source>
        <dbReference type="Google" id="ProtNLM"/>
    </source>
</evidence>
<dbReference type="OrthoDB" id="68076at2759"/>
<feature type="domain" description="Ubinuclein middle" evidence="4">
    <location>
        <begin position="361"/>
        <end position="561"/>
    </location>
</feature>
<dbReference type="AlphaFoldDB" id="A0A9P0BCE7"/>
<dbReference type="Proteomes" id="UP001154078">
    <property type="component" value="Chromosome 7"/>
</dbReference>
<evidence type="ECO:0000256" key="1">
    <source>
        <dbReference type="ARBA" id="ARBA00022553"/>
    </source>
</evidence>
<dbReference type="Pfam" id="PF08729">
    <property type="entry name" value="HUN"/>
    <property type="match status" value="1"/>
</dbReference>
<gene>
    <name evidence="5" type="ORF">MELIAE_LOCUS10230</name>
</gene>
<dbReference type="InterPro" id="IPR026947">
    <property type="entry name" value="UBN_middle_dom"/>
</dbReference>
<evidence type="ECO:0000313" key="5">
    <source>
        <dbReference type="EMBL" id="CAH0560484.1"/>
    </source>
</evidence>
<dbReference type="InterPro" id="IPR014840">
    <property type="entry name" value="HRD"/>
</dbReference>
<dbReference type="Pfam" id="PF14075">
    <property type="entry name" value="UBN_AB"/>
    <property type="match status" value="1"/>
</dbReference>
<keyword evidence="1" id="KW-0597">Phosphoprotein</keyword>
<dbReference type="EMBL" id="OV121138">
    <property type="protein sequence ID" value="CAH0560484.1"/>
    <property type="molecule type" value="Genomic_DNA"/>
</dbReference>
<feature type="region of interest" description="Disordered" evidence="2">
    <location>
        <begin position="568"/>
        <end position="601"/>
    </location>
</feature>
<feature type="domain" description="Hpc2-related" evidence="3">
    <location>
        <begin position="112"/>
        <end position="163"/>
    </location>
</feature>
<feature type="compositionally biased region" description="Acidic residues" evidence="2">
    <location>
        <begin position="202"/>
        <end position="212"/>
    </location>
</feature>
<evidence type="ECO:0000313" key="6">
    <source>
        <dbReference type="Proteomes" id="UP001154078"/>
    </source>
</evidence>
<dbReference type="GO" id="GO:0006325">
    <property type="term" value="P:chromatin organization"/>
    <property type="evidence" value="ECO:0007669"/>
    <property type="project" value="TreeGrafter"/>
</dbReference>
<organism evidence="5 6">
    <name type="scientific">Brassicogethes aeneus</name>
    <name type="common">Rape pollen beetle</name>
    <name type="synonym">Meligethes aeneus</name>
    <dbReference type="NCBI Taxonomy" id="1431903"/>
    <lineage>
        <taxon>Eukaryota</taxon>
        <taxon>Metazoa</taxon>
        <taxon>Ecdysozoa</taxon>
        <taxon>Arthropoda</taxon>
        <taxon>Hexapoda</taxon>
        <taxon>Insecta</taxon>
        <taxon>Pterygota</taxon>
        <taxon>Neoptera</taxon>
        <taxon>Endopterygota</taxon>
        <taxon>Coleoptera</taxon>
        <taxon>Polyphaga</taxon>
        <taxon>Cucujiformia</taxon>
        <taxon>Nitidulidae</taxon>
        <taxon>Meligethinae</taxon>
        <taxon>Brassicogethes</taxon>
    </lineage>
</organism>
<dbReference type="PANTHER" id="PTHR21669">
    <property type="entry name" value="CAPZ-INTERACTING PROTEIN AND RELATED PROTEINS"/>
    <property type="match status" value="1"/>
</dbReference>
<protein>
    <recommendedName>
        <fullName evidence="7">Ubinuclein-1</fullName>
    </recommendedName>
</protein>
<reference evidence="5" key="1">
    <citation type="submission" date="2021-12" db="EMBL/GenBank/DDBJ databases">
        <authorList>
            <person name="King R."/>
        </authorList>
    </citation>
    <scope>NUCLEOTIDE SEQUENCE</scope>
</reference>
<dbReference type="PANTHER" id="PTHR21669:SF28">
    <property type="entry name" value="YEMANUCLEIN"/>
    <property type="match status" value="1"/>
</dbReference>
<evidence type="ECO:0000259" key="4">
    <source>
        <dbReference type="Pfam" id="PF14075"/>
    </source>
</evidence>